<feature type="transmembrane region" description="Helical" evidence="1">
    <location>
        <begin position="34"/>
        <end position="56"/>
    </location>
</feature>
<feature type="transmembrane region" description="Helical" evidence="1">
    <location>
        <begin position="129"/>
        <end position="151"/>
    </location>
</feature>
<evidence type="ECO:0000313" key="2">
    <source>
        <dbReference type="EMBL" id="MEX6430292.1"/>
    </source>
</evidence>
<dbReference type="RefSeq" id="WP_298344567.1">
    <property type="nucleotide sequence ID" value="NZ_JBFSHR010000045.1"/>
</dbReference>
<dbReference type="InterPro" id="IPR038750">
    <property type="entry name" value="YczE/YyaS-like"/>
</dbReference>
<protein>
    <submittedName>
        <fullName evidence="2">YitT family protein</fullName>
    </submittedName>
</protein>
<feature type="transmembrane region" description="Helical" evidence="1">
    <location>
        <begin position="106"/>
        <end position="123"/>
    </location>
</feature>
<evidence type="ECO:0000313" key="3">
    <source>
        <dbReference type="Proteomes" id="UP001560267"/>
    </source>
</evidence>
<dbReference type="Proteomes" id="UP001560267">
    <property type="component" value="Unassembled WGS sequence"/>
</dbReference>
<dbReference type="PANTHER" id="PTHR40078:SF1">
    <property type="entry name" value="INTEGRAL MEMBRANE PROTEIN"/>
    <property type="match status" value="1"/>
</dbReference>
<evidence type="ECO:0000256" key="1">
    <source>
        <dbReference type="SAM" id="Phobius"/>
    </source>
</evidence>
<name>A0ABV3Y413_9ACTN</name>
<feature type="transmembrane region" description="Helical" evidence="1">
    <location>
        <begin position="76"/>
        <end position="94"/>
    </location>
</feature>
<dbReference type="Pfam" id="PF19700">
    <property type="entry name" value="DUF6198"/>
    <property type="match status" value="1"/>
</dbReference>
<dbReference type="PANTHER" id="PTHR40078">
    <property type="entry name" value="INTEGRAL MEMBRANE PROTEIN-RELATED"/>
    <property type="match status" value="1"/>
</dbReference>
<accession>A0ABV3Y413</accession>
<proteinExistence type="predicted"/>
<organism evidence="2 3">
    <name type="scientific">Ferrimicrobium acidiphilum</name>
    <dbReference type="NCBI Taxonomy" id="121039"/>
    <lineage>
        <taxon>Bacteria</taxon>
        <taxon>Bacillati</taxon>
        <taxon>Actinomycetota</taxon>
        <taxon>Acidimicrobiia</taxon>
        <taxon>Acidimicrobiales</taxon>
        <taxon>Acidimicrobiaceae</taxon>
        <taxon>Ferrimicrobium</taxon>
    </lineage>
</organism>
<keyword evidence="1" id="KW-1133">Transmembrane helix</keyword>
<sequence length="219" mass="23336">MPVEDPESGRFERLSPLLARVVAPLPHDRRARRIIQLLGGLILYGASDSLLVIARLGLDPWDVLNQGLARHTGIPIGTWAILVGVVVLVLWIPLRQRPGVGTLANVMLIGSTMDLVLWLAPPVHGADRWVIMFLGVALNAIATGLYIGGMLGPGPRDGLMLGISARGHSIRVVRTSIEATVLLAGWLLGGQVGFGTLAYAIAIGPLVHVLIPFLKVKST</sequence>
<reference evidence="2 3" key="1">
    <citation type="submission" date="2024-07" db="EMBL/GenBank/DDBJ databases">
        <title>Draft Genome Sequence of Ferrimicrobium acidiphilum Strain YE2023, Isolated from a Pulp of Bioleach Reactor.</title>
        <authorList>
            <person name="Elkina Y.A."/>
            <person name="Bulaeva A.G."/>
            <person name="Beletsky A.V."/>
            <person name="Mardanov A.V."/>
        </authorList>
    </citation>
    <scope>NUCLEOTIDE SEQUENCE [LARGE SCALE GENOMIC DNA]</scope>
    <source>
        <strain evidence="2 3">YE2023</strain>
    </source>
</reference>
<keyword evidence="3" id="KW-1185">Reference proteome</keyword>
<keyword evidence="1" id="KW-0472">Membrane</keyword>
<dbReference type="EMBL" id="JBFSHR010000045">
    <property type="protein sequence ID" value="MEX6430292.1"/>
    <property type="molecule type" value="Genomic_DNA"/>
</dbReference>
<comment type="caution">
    <text evidence="2">The sequence shown here is derived from an EMBL/GenBank/DDBJ whole genome shotgun (WGS) entry which is preliminary data.</text>
</comment>
<gene>
    <name evidence="2" type="ORF">AB6A68_10680</name>
</gene>
<keyword evidence="1" id="KW-0812">Transmembrane</keyword>